<protein>
    <submittedName>
        <fullName evidence="2">Tellurium resistance protein</fullName>
    </submittedName>
</protein>
<proteinExistence type="predicted"/>
<evidence type="ECO:0000313" key="2">
    <source>
        <dbReference type="EMBL" id="SFV57696.1"/>
    </source>
</evidence>
<dbReference type="InterPro" id="IPR003325">
    <property type="entry name" value="TerD"/>
</dbReference>
<reference evidence="2" key="1">
    <citation type="submission" date="2016-10" db="EMBL/GenBank/DDBJ databases">
        <authorList>
            <person name="de Groot N.N."/>
        </authorList>
    </citation>
    <scope>NUCLEOTIDE SEQUENCE</scope>
</reference>
<dbReference type="AlphaFoldDB" id="A0A1W1BVZ8"/>
<dbReference type="PANTHER" id="PTHR32097">
    <property type="entry name" value="CAMP-BINDING PROTEIN 1-RELATED"/>
    <property type="match status" value="1"/>
</dbReference>
<organism evidence="2">
    <name type="scientific">hydrothermal vent metagenome</name>
    <dbReference type="NCBI Taxonomy" id="652676"/>
    <lineage>
        <taxon>unclassified sequences</taxon>
        <taxon>metagenomes</taxon>
        <taxon>ecological metagenomes</taxon>
    </lineage>
</organism>
<dbReference type="Pfam" id="PF02342">
    <property type="entry name" value="TerD"/>
    <property type="match status" value="1"/>
</dbReference>
<accession>A0A1W1BVZ8</accession>
<dbReference type="EMBL" id="FPHG01000033">
    <property type="protein sequence ID" value="SFV57696.1"/>
    <property type="molecule type" value="Genomic_DNA"/>
</dbReference>
<feature type="domain" description="TerD" evidence="1">
    <location>
        <begin position="1"/>
        <end position="191"/>
    </location>
</feature>
<name>A0A1W1BVZ8_9ZZZZ</name>
<dbReference type="CDD" id="cd06974">
    <property type="entry name" value="TerD_like"/>
    <property type="match status" value="1"/>
</dbReference>
<evidence type="ECO:0000259" key="1">
    <source>
        <dbReference type="Pfam" id="PF02342"/>
    </source>
</evidence>
<dbReference type="Gene3D" id="2.60.60.30">
    <property type="entry name" value="sav2460 like domains"/>
    <property type="match status" value="1"/>
</dbReference>
<dbReference type="InterPro" id="IPR051324">
    <property type="entry name" value="Stress/Tellurium_Resist"/>
</dbReference>
<dbReference type="PANTHER" id="PTHR32097:SF17">
    <property type="entry name" value="CAMP-BINDING PROTEIN 1-RELATED"/>
    <property type="match status" value="1"/>
</dbReference>
<sequence>MAINLAKGQKISLKKENGSDLNSFCVGANWGAIETKGLFGGKKKKAVDLDLSAGIFDNNKNMIEVVYFGQLQSAGISHSGDDTTGDIDGDDGLDNEVIQINLSQIPSNIDNVVFVLNSFQGQDFATIPFASIRLYEGTPSRVNEVVATYNVASDAQFAGFVSMILGKLYRRNGEWKFSAIGEPTKDKKLKQTLQTVQEKYL</sequence>
<gene>
    <name evidence="2" type="ORF">MNB_SV-9-693</name>
</gene>